<protein>
    <submittedName>
        <fullName evidence="2">YjgF-like protein</fullName>
    </submittedName>
</protein>
<dbReference type="GO" id="GO:0005829">
    <property type="term" value="C:cytosol"/>
    <property type="evidence" value="ECO:0007669"/>
    <property type="project" value="TreeGrafter"/>
</dbReference>
<proteinExistence type="inferred from homology"/>
<keyword evidence="3" id="KW-1185">Reference proteome</keyword>
<dbReference type="InterPro" id="IPR006175">
    <property type="entry name" value="YjgF/YER057c/UK114"/>
</dbReference>
<dbReference type="NCBIfam" id="TIGR00004">
    <property type="entry name" value="Rid family detoxifying hydrolase"/>
    <property type="match status" value="1"/>
</dbReference>
<dbReference type="CDD" id="cd00448">
    <property type="entry name" value="YjgF_YER057c_UK114_family"/>
    <property type="match status" value="1"/>
</dbReference>
<dbReference type="PANTHER" id="PTHR11803:SF39">
    <property type="entry name" value="2-IMINOBUTANOATE_2-IMINOPROPANOATE DEAMINASE"/>
    <property type="match status" value="1"/>
</dbReference>
<name>A0AAD4LIG9_9AGAM</name>
<evidence type="ECO:0000313" key="2">
    <source>
        <dbReference type="EMBL" id="KAH8992992.1"/>
    </source>
</evidence>
<gene>
    <name evidence="2" type="ORF">EDB92DRAFT_2065376</name>
</gene>
<dbReference type="InterPro" id="IPR006056">
    <property type="entry name" value="RidA"/>
</dbReference>
<dbReference type="PANTHER" id="PTHR11803">
    <property type="entry name" value="2-IMINOBUTANOATE/2-IMINOPROPANOATE DEAMINASE RIDA"/>
    <property type="match status" value="1"/>
</dbReference>
<dbReference type="GO" id="GO:0019239">
    <property type="term" value="F:deaminase activity"/>
    <property type="evidence" value="ECO:0007669"/>
    <property type="project" value="TreeGrafter"/>
</dbReference>
<reference evidence="2" key="1">
    <citation type="submission" date="2022-01" db="EMBL/GenBank/DDBJ databases">
        <title>Comparative genomics reveals a dynamic genome evolution in the ectomycorrhizal milk-cap (Lactarius) mushrooms.</title>
        <authorList>
            <consortium name="DOE Joint Genome Institute"/>
            <person name="Lebreton A."/>
            <person name="Tang N."/>
            <person name="Kuo A."/>
            <person name="LaButti K."/>
            <person name="Drula E."/>
            <person name="Barry K."/>
            <person name="Clum A."/>
            <person name="Lipzen A."/>
            <person name="Mousain D."/>
            <person name="Ng V."/>
            <person name="Wang R."/>
            <person name="Wang X."/>
            <person name="Dai Y."/>
            <person name="Henrissat B."/>
            <person name="Grigoriev I.V."/>
            <person name="Guerin-Laguette A."/>
            <person name="Yu F."/>
            <person name="Martin F.M."/>
        </authorList>
    </citation>
    <scope>NUCLEOTIDE SEQUENCE</scope>
    <source>
        <strain evidence="2">QP</strain>
    </source>
</reference>
<evidence type="ECO:0000256" key="1">
    <source>
        <dbReference type="ARBA" id="ARBA00010552"/>
    </source>
</evidence>
<dbReference type="SUPFAM" id="SSF55298">
    <property type="entry name" value="YjgF-like"/>
    <property type="match status" value="1"/>
</dbReference>
<dbReference type="Pfam" id="PF01042">
    <property type="entry name" value="Ribonuc_L-PSP"/>
    <property type="match status" value="1"/>
</dbReference>
<dbReference type="GO" id="GO:0005739">
    <property type="term" value="C:mitochondrion"/>
    <property type="evidence" value="ECO:0007669"/>
    <property type="project" value="TreeGrafter"/>
</dbReference>
<comment type="caution">
    <text evidence="2">The sequence shown here is derived from an EMBL/GenBank/DDBJ whole genome shotgun (WGS) entry which is preliminary data.</text>
</comment>
<dbReference type="Gene3D" id="3.30.1330.40">
    <property type="entry name" value="RutC-like"/>
    <property type="match status" value="1"/>
</dbReference>
<comment type="similarity">
    <text evidence="1">Belongs to the RutC family.</text>
</comment>
<sequence>MFLRYSVRLAHRTTIYAPFVATRRCYRVTQQLQFSTSTCSMSSVTTHPSLSKVSTTNAPAAIGPYSQAIVSPPFVFVSGCLGFDPKTGAFVEGGIEAQAAQALQNLKGVVEASGSEVGKIVKTTVFLKNMDDFAAVNTIYAQFFGEHKPARSLVEVARIPRDGLFEIEAIASVA</sequence>
<organism evidence="2 3">
    <name type="scientific">Lactarius akahatsu</name>
    <dbReference type="NCBI Taxonomy" id="416441"/>
    <lineage>
        <taxon>Eukaryota</taxon>
        <taxon>Fungi</taxon>
        <taxon>Dikarya</taxon>
        <taxon>Basidiomycota</taxon>
        <taxon>Agaricomycotina</taxon>
        <taxon>Agaricomycetes</taxon>
        <taxon>Russulales</taxon>
        <taxon>Russulaceae</taxon>
        <taxon>Lactarius</taxon>
    </lineage>
</organism>
<dbReference type="EMBL" id="JAKELL010000020">
    <property type="protein sequence ID" value="KAH8992992.1"/>
    <property type="molecule type" value="Genomic_DNA"/>
</dbReference>
<evidence type="ECO:0000313" key="3">
    <source>
        <dbReference type="Proteomes" id="UP001201163"/>
    </source>
</evidence>
<dbReference type="Proteomes" id="UP001201163">
    <property type="component" value="Unassembled WGS sequence"/>
</dbReference>
<dbReference type="InterPro" id="IPR035959">
    <property type="entry name" value="RutC-like_sf"/>
</dbReference>
<dbReference type="AlphaFoldDB" id="A0AAD4LIG9"/>
<accession>A0AAD4LIG9</accession>
<dbReference type="FunFam" id="3.30.1330.40:FF:000001">
    <property type="entry name" value="L-PSP family endoribonuclease"/>
    <property type="match status" value="1"/>
</dbReference>